<dbReference type="AlphaFoldDB" id="J9H7D6"/>
<reference evidence="1" key="1">
    <citation type="journal article" date="2012" name="PLoS ONE">
        <title>Gene sets for utilization of primary and secondary nutrition supplies in the distal gut of endangered iberian lynx.</title>
        <authorList>
            <person name="Alcaide M."/>
            <person name="Messina E."/>
            <person name="Richter M."/>
            <person name="Bargiela R."/>
            <person name="Peplies J."/>
            <person name="Huws S.A."/>
            <person name="Newbold C.J."/>
            <person name="Golyshin P.N."/>
            <person name="Simon M.A."/>
            <person name="Lopez G."/>
            <person name="Yakimov M.M."/>
            <person name="Ferrer M."/>
        </authorList>
    </citation>
    <scope>NUCLEOTIDE SEQUENCE</scope>
</reference>
<feature type="non-terminal residue" evidence="1">
    <location>
        <position position="26"/>
    </location>
</feature>
<accession>J9H7D6</accession>
<protein>
    <submittedName>
        <fullName evidence="1">Uncharacterized protein</fullName>
    </submittedName>
</protein>
<proteinExistence type="predicted"/>
<dbReference type="EMBL" id="AMCI01000246">
    <property type="protein sequence ID" value="EJX10130.1"/>
    <property type="molecule type" value="Genomic_DNA"/>
</dbReference>
<sequence length="26" mass="2771">MNVIDDTDLSDTAAQLGNFCSRSLSP</sequence>
<comment type="caution">
    <text evidence="1">The sequence shown here is derived from an EMBL/GenBank/DDBJ whole genome shotgun (WGS) entry which is preliminary data.</text>
</comment>
<organism evidence="1">
    <name type="scientific">gut metagenome</name>
    <dbReference type="NCBI Taxonomy" id="749906"/>
    <lineage>
        <taxon>unclassified sequences</taxon>
        <taxon>metagenomes</taxon>
        <taxon>organismal metagenomes</taxon>
    </lineage>
</organism>
<evidence type="ECO:0000313" key="1">
    <source>
        <dbReference type="EMBL" id="EJX10130.1"/>
    </source>
</evidence>
<name>J9H7D6_9ZZZZ</name>
<gene>
    <name evidence="1" type="ORF">EVA_01759</name>
</gene>